<dbReference type="SUPFAM" id="SSF116726">
    <property type="entry name" value="TrkA C-terminal domain-like"/>
    <property type="match status" value="2"/>
</dbReference>
<evidence type="ECO:0000259" key="7">
    <source>
        <dbReference type="PROSITE" id="PS51201"/>
    </source>
</evidence>
<dbReference type="SUPFAM" id="SSF51735">
    <property type="entry name" value="NAD(P)-binding Rossmann-fold domains"/>
    <property type="match status" value="2"/>
</dbReference>
<dbReference type="PANTHER" id="PTHR43833">
    <property type="entry name" value="POTASSIUM CHANNEL PROTEIN 2-RELATED-RELATED"/>
    <property type="match status" value="1"/>
</dbReference>
<feature type="domain" description="RCK N-terminal" evidence="7">
    <location>
        <begin position="228"/>
        <end position="345"/>
    </location>
</feature>
<dbReference type="PANTHER" id="PTHR43833:SF5">
    <property type="entry name" value="TRK SYSTEM POTASSIUM UPTAKE PROTEIN TRKA"/>
    <property type="match status" value="1"/>
</dbReference>
<dbReference type="PRINTS" id="PR00335">
    <property type="entry name" value="KUPTAKETRKA"/>
</dbReference>
<dbReference type="InterPro" id="IPR006037">
    <property type="entry name" value="RCK_C"/>
</dbReference>
<dbReference type="NCBIfam" id="NF007041">
    <property type="entry name" value="PRK09496.3-4"/>
    <property type="match status" value="1"/>
</dbReference>
<sequence length="453" mass="50349">MKVLIAGAGKLGMKLAQALLAEDCDVTVLDSDENVIDYVNNTLDVLTVNENALNFEVLKELDIETYDLLLATTTSDEANVLVSTIAKKLGVNEVIARVRNPEYHSQLQLIKEELGIDHVINPDYATAEAIEKYLLKRYLLMSDEFAGGRVKLVDFNIGQDPEFVGKKIMELTGFKNMLIAAISRNGKSIVPNGSTVLREKDVIMLVGESSQIDAFDARYSGINKHQQLRRVMIIGGGKLGLYLGLLLDEANVETTIVEINRARCEQLMERLPDSMIINADGTDFNVLEEEMLKTYDAFVCATGIDETNLLMALAVKQFGIYKSVAKTSRQNYKKILDRLEVDAAFNTSYTTAKEIIKLIRGSGSITVSLMNDGETEFSEIQLKRGAVAIGQKISELNLPEGMLITSIVRDGGVIIPGGGDTLRENDRIVVLTTYKKVNSLKEYFFPRARRWFR</sequence>
<evidence type="ECO:0000256" key="2">
    <source>
        <dbReference type="ARBA" id="ARBA00022448"/>
    </source>
</evidence>
<protein>
    <recommendedName>
        <fullName evidence="1">Trk system potassium uptake protein TrkA</fullName>
    </recommendedName>
</protein>
<name>A0ABY7QVL1_9FIRM</name>
<dbReference type="InterPro" id="IPR036291">
    <property type="entry name" value="NAD(P)-bd_dom_sf"/>
</dbReference>
<keyword evidence="6" id="KW-0406">Ion transport</keyword>
<evidence type="ECO:0000256" key="5">
    <source>
        <dbReference type="ARBA" id="ARBA00023027"/>
    </source>
</evidence>
<feature type="domain" description="RCK C-terminal" evidence="8">
    <location>
        <begin position="140"/>
        <end position="221"/>
    </location>
</feature>
<evidence type="ECO:0000313" key="9">
    <source>
        <dbReference type="EMBL" id="WBW50129.1"/>
    </source>
</evidence>
<dbReference type="InterPro" id="IPR006036">
    <property type="entry name" value="K_uptake_TrkA"/>
</dbReference>
<proteinExistence type="predicted"/>
<evidence type="ECO:0000259" key="8">
    <source>
        <dbReference type="PROSITE" id="PS51202"/>
    </source>
</evidence>
<dbReference type="Pfam" id="PF02254">
    <property type="entry name" value="TrkA_N"/>
    <property type="match status" value="2"/>
</dbReference>
<keyword evidence="5" id="KW-0520">NAD</keyword>
<dbReference type="Gene3D" id="3.40.50.720">
    <property type="entry name" value="NAD(P)-binding Rossmann-like Domain"/>
    <property type="match status" value="2"/>
</dbReference>
<dbReference type="Gene3D" id="3.30.70.1450">
    <property type="entry name" value="Regulator of K+ conductance, C-terminal domain"/>
    <property type="match status" value="2"/>
</dbReference>
<dbReference type="Pfam" id="PF02080">
    <property type="entry name" value="TrkA_C"/>
    <property type="match status" value="2"/>
</dbReference>
<dbReference type="PROSITE" id="PS51201">
    <property type="entry name" value="RCK_N"/>
    <property type="match status" value="2"/>
</dbReference>
<reference evidence="9 10" key="1">
    <citation type="submission" date="2023-01" db="EMBL/GenBank/DDBJ databases">
        <authorList>
            <person name="Lee S.H."/>
            <person name="Jung H.S."/>
            <person name="Yun J.U."/>
        </authorList>
    </citation>
    <scope>NUCLEOTIDE SEQUENCE [LARGE SCALE GENOMIC DNA]</scope>
    <source>
        <strain evidence="9 10">CBA3646</strain>
    </source>
</reference>
<accession>A0ABY7QVL1</accession>
<organism evidence="9 10">
    <name type="scientific">Peptoniphilus equinus</name>
    <dbReference type="NCBI Taxonomy" id="3016343"/>
    <lineage>
        <taxon>Bacteria</taxon>
        <taxon>Bacillati</taxon>
        <taxon>Bacillota</taxon>
        <taxon>Tissierellia</taxon>
        <taxon>Tissierellales</taxon>
        <taxon>Peptoniphilaceae</taxon>
        <taxon>Peptoniphilus</taxon>
    </lineage>
</organism>
<feature type="domain" description="RCK C-terminal" evidence="8">
    <location>
        <begin position="364"/>
        <end position="446"/>
    </location>
</feature>
<keyword evidence="2" id="KW-0813">Transport</keyword>
<dbReference type="InterPro" id="IPR003148">
    <property type="entry name" value="RCK_N"/>
</dbReference>
<keyword evidence="4" id="KW-0630">Potassium</keyword>
<dbReference type="PROSITE" id="PS51202">
    <property type="entry name" value="RCK_C"/>
    <property type="match status" value="2"/>
</dbReference>
<dbReference type="RefSeq" id="WP_271191660.1">
    <property type="nucleotide sequence ID" value="NZ_CP115667.1"/>
</dbReference>
<dbReference type="InterPro" id="IPR050721">
    <property type="entry name" value="Trk_Ktr_HKT_K-transport"/>
</dbReference>
<evidence type="ECO:0000313" key="10">
    <source>
        <dbReference type="Proteomes" id="UP001210339"/>
    </source>
</evidence>
<evidence type="ECO:0000256" key="4">
    <source>
        <dbReference type="ARBA" id="ARBA00022958"/>
    </source>
</evidence>
<feature type="domain" description="RCK N-terminal" evidence="7">
    <location>
        <begin position="1"/>
        <end position="120"/>
    </location>
</feature>
<evidence type="ECO:0000256" key="6">
    <source>
        <dbReference type="ARBA" id="ARBA00023065"/>
    </source>
</evidence>
<dbReference type="Proteomes" id="UP001210339">
    <property type="component" value="Chromosome"/>
</dbReference>
<keyword evidence="10" id="KW-1185">Reference proteome</keyword>
<gene>
    <name evidence="9" type="primary">trkA</name>
    <name evidence="9" type="ORF">O6R05_00790</name>
</gene>
<evidence type="ECO:0000256" key="3">
    <source>
        <dbReference type="ARBA" id="ARBA00022538"/>
    </source>
</evidence>
<dbReference type="NCBIfam" id="NF007039">
    <property type="entry name" value="PRK09496.3-2"/>
    <property type="match status" value="1"/>
</dbReference>
<dbReference type="InterPro" id="IPR036721">
    <property type="entry name" value="RCK_C_sf"/>
</dbReference>
<keyword evidence="3" id="KW-0633">Potassium transport</keyword>
<evidence type="ECO:0000256" key="1">
    <source>
        <dbReference type="ARBA" id="ARBA00017378"/>
    </source>
</evidence>
<dbReference type="EMBL" id="CP115667">
    <property type="protein sequence ID" value="WBW50129.1"/>
    <property type="molecule type" value="Genomic_DNA"/>
</dbReference>